<gene>
    <name evidence="3" type="ORF">D7X32_21770</name>
</gene>
<proteinExistence type="predicted"/>
<feature type="signal peptide" evidence="1">
    <location>
        <begin position="1"/>
        <end position="18"/>
    </location>
</feature>
<dbReference type="InterPro" id="IPR032466">
    <property type="entry name" value="Metal_Hydrolase"/>
</dbReference>
<name>A0A3A8JZ47_9BACT</name>
<dbReference type="RefSeq" id="WP_120604487.1">
    <property type="nucleotide sequence ID" value="NZ_JABFJX010000151.1"/>
</dbReference>
<dbReference type="Gene3D" id="3.20.20.140">
    <property type="entry name" value="Metal-dependent hydrolases"/>
    <property type="match status" value="1"/>
</dbReference>
<keyword evidence="1" id="KW-0732">Signal</keyword>
<dbReference type="Gene3D" id="2.30.40.10">
    <property type="entry name" value="Urease, subunit C, domain 1"/>
    <property type="match status" value="1"/>
</dbReference>
<evidence type="ECO:0000259" key="2">
    <source>
        <dbReference type="Pfam" id="PF01979"/>
    </source>
</evidence>
<dbReference type="InterPro" id="IPR051781">
    <property type="entry name" value="Metallo-dep_Hydrolase"/>
</dbReference>
<evidence type="ECO:0000256" key="1">
    <source>
        <dbReference type="SAM" id="SignalP"/>
    </source>
</evidence>
<evidence type="ECO:0000313" key="4">
    <source>
        <dbReference type="Proteomes" id="UP000268313"/>
    </source>
</evidence>
<dbReference type="Pfam" id="PF01979">
    <property type="entry name" value="Amidohydro_1"/>
    <property type="match status" value="1"/>
</dbReference>
<keyword evidence="4" id="KW-1185">Reference proteome</keyword>
<keyword evidence="3" id="KW-0378">Hydrolase</keyword>
<dbReference type="AlphaFoldDB" id="A0A3A8JZ47"/>
<dbReference type="InterPro" id="IPR057744">
    <property type="entry name" value="OTAase-like"/>
</dbReference>
<dbReference type="CDD" id="cd01299">
    <property type="entry name" value="Met_dep_hydrolase_A"/>
    <property type="match status" value="1"/>
</dbReference>
<feature type="chain" id="PRO_5017332115" evidence="1">
    <location>
        <begin position="19"/>
        <end position="439"/>
    </location>
</feature>
<dbReference type="PANTHER" id="PTHR43135">
    <property type="entry name" value="ALPHA-D-RIBOSE 1-METHYLPHOSPHONATE 5-TRIPHOSPHATE DIPHOSPHATASE"/>
    <property type="match status" value="1"/>
</dbReference>
<dbReference type="OrthoDB" id="9782972at2"/>
<dbReference type="SUPFAM" id="SSF51556">
    <property type="entry name" value="Metallo-dependent hydrolases"/>
    <property type="match status" value="1"/>
</dbReference>
<protein>
    <submittedName>
        <fullName evidence="3">Amidohydrolase family protein</fullName>
    </submittedName>
</protein>
<dbReference type="GO" id="GO:0016810">
    <property type="term" value="F:hydrolase activity, acting on carbon-nitrogen (but not peptide) bonds"/>
    <property type="evidence" value="ECO:0007669"/>
    <property type="project" value="InterPro"/>
</dbReference>
<accession>A0A3A8JZ47</accession>
<reference evidence="4" key="1">
    <citation type="submission" date="2018-09" db="EMBL/GenBank/DDBJ databases">
        <authorList>
            <person name="Livingstone P.G."/>
            <person name="Whitworth D.E."/>
        </authorList>
    </citation>
    <scope>NUCLEOTIDE SEQUENCE [LARGE SCALE GENOMIC DNA]</scope>
    <source>
        <strain evidence="4">CA043D</strain>
    </source>
</reference>
<organism evidence="3 4">
    <name type="scientific">Corallococcus carmarthensis</name>
    <dbReference type="NCBI Taxonomy" id="2316728"/>
    <lineage>
        <taxon>Bacteria</taxon>
        <taxon>Pseudomonadati</taxon>
        <taxon>Myxococcota</taxon>
        <taxon>Myxococcia</taxon>
        <taxon>Myxococcales</taxon>
        <taxon>Cystobacterineae</taxon>
        <taxon>Myxococcaceae</taxon>
        <taxon>Corallococcus</taxon>
    </lineage>
</organism>
<evidence type="ECO:0000313" key="3">
    <source>
        <dbReference type="EMBL" id="RKH01010.1"/>
    </source>
</evidence>
<dbReference type="InterPro" id="IPR006680">
    <property type="entry name" value="Amidohydro-rel"/>
</dbReference>
<dbReference type="EMBL" id="RAWE01000081">
    <property type="protein sequence ID" value="RKH01010.1"/>
    <property type="molecule type" value="Genomic_DNA"/>
</dbReference>
<comment type="caution">
    <text evidence="3">The sequence shown here is derived from an EMBL/GenBank/DDBJ whole genome shotgun (WGS) entry which is preliminary data.</text>
</comment>
<dbReference type="Proteomes" id="UP000268313">
    <property type="component" value="Unassembled WGS sequence"/>
</dbReference>
<dbReference type="InterPro" id="IPR011059">
    <property type="entry name" value="Metal-dep_hydrolase_composite"/>
</dbReference>
<sequence length="439" mass="46169">MRHVLLFGCLLLSLSSSAAAPARVQVLKAARLFDAKTGKVVTPGVVVVSEGKVVGVGPKAPVPEGASVVDLGDATLLPGFMDAHTHLTVEPGTDWRKDLIDSFQRTIPEQTLDTLPWARATLMAGFTTVRNLGAEDFIDVGLRNAIARGNVVGPRILAATSSLSSTGGHCDYGNSFRKGLLAHDASPGVADGPDALRARVRENVKYGADVIKVCATGGVMSLNADPDAPQFTQAELDAVVDEAHAHRRKVAAHAHGAEGAKRAIRAGVDSIEHGTLMDDEGVALMKQKGTWYVPTALAFFGVKELADQGKLPPDTVAKLRAVDKRREHVLHKAISLGVRIAFGTDAGVFAHGRNAEEFALLVEAGLTPAEALRSATVNAAELLGVADKLGTLEPGKLADVVAVPGNPLQDIRVTQKVFFVMKDGVIHRDDTAACSRAAQ</sequence>
<dbReference type="PANTHER" id="PTHR43135:SF3">
    <property type="entry name" value="ALPHA-D-RIBOSE 1-METHYLPHOSPHONATE 5-TRIPHOSPHATE DIPHOSPHATASE"/>
    <property type="match status" value="1"/>
</dbReference>
<feature type="domain" description="Amidohydrolase-related" evidence="2">
    <location>
        <begin position="75"/>
        <end position="426"/>
    </location>
</feature>
<dbReference type="SUPFAM" id="SSF51338">
    <property type="entry name" value="Composite domain of metallo-dependent hydrolases"/>
    <property type="match status" value="1"/>
</dbReference>